<comment type="caution">
    <text evidence="1">The sequence shown here is derived from an EMBL/GenBank/DDBJ whole genome shotgun (WGS) entry which is preliminary data.</text>
</comment>
<proteinExistence type="predicted"/>
<name>A0ABV2HAF1_9HYPH</name>
<organism evidence="1 2">
    <name type="scientific">Pseudorhizobium tarimense</name>
    <dbReference type="NCBI Taxonomy" id="1079109"/>
    <lineage>
        <taxon>Bacteria</taxon>
        <taxon>Pseudomonadati</taxon>
        <taxon>Pseudomonadota</taxon>
        <taxon>Alphaproteobacteria</taxon>
        <taxon>Hyphomicrobiales</taxon>
        <taxon>Rhizobiaceae</taxon>
        <taxon>Rhizobium/Agrobacterium group</taxon>
        <taxon>Pseudorhizobium</taxon>
    </lineage>
</organism>
<dbReference type="RefSeq" id="WP_247245201.1">
    <property type="nucleotide sequence ID" value="NZ_JALJRA010000014.1"/>
</dbReference>
<protein>
    <submittedName>
        <fullName evidence="1">Uncharacterized protein</fullName>
    </submittedName>
</protein>
<gene>
    <name evidence="1" type="ORF">ABID21_003653</name>
</gene>
<reference evidence="1 2" key="1">
    <citation type="submission" date="2024-06" db="EMBL/GenBank/DDBJ databases">
        <title>Genomic Encyclopedia of Type Strains, Phase IV (KMG-IV): sequencing the most valuable type-strain genomes for metagenomic binning, comparative biology and taxonomic classification.</title>
        <authorList>
            <person name="Goeker M."/>
        </authorList>
    </citation>
    <scope>NUCLEOTIDE SEQUENCE [LARGE SCALE GENOMIC DNA]</scope>
    <source>
        <strain evidence="1 2">DSM 105042</strain>
    </source>
</reference>
<evidence type="ECO:0000313" key="2">
    <source>
        <dbReference type="Proteomes" id="UP001549031"/>
    </source>
</evidence>
<sequence>MTDAVGTKHPLYIEPADEWALMRDTTGGEKEVKGAGIQYLPQPSGFKAQDDGGKALYEAYQKRA</sequence>
<evidence type="ECO:0000313" key="1">
    <source>
        <dbReference type="EMBL" id="MET3587528.1"/>
    </source>
</evidence>
<keyword evidence="2" id="KW-1185">Reference proteome</keyword>
<dbReference type="EMBL" id="JBEPLJ010000014">
    <property type="protein sequence ID" value="MET3587528.1"/>
    <property type="molecule type" value="Genomic_DNA"/>
</dbReference>
<dbReference type="Proteomes" id="UP001549031">
    <property type="component" value="Unassembled WGS sequence"/>
</dbReference>
<accession>A0ABV2HAF1</accession>